<dbReference type="PROSITE" id="PS50943">
    <property type="entry name" value="HTH_CROC1"/>
    <property type="match status" value="1"/>
</dbReference>
<dbReference type="Pfam" id="PF13560">
    <property type="entry name" value="HTH_31"/>
    <property type="match status" value="1"/>
</dbReference>
<reference evidence="4 6" key="2">
    <citation type="submission" date="2023-07" db="EMBL/GenBank/DDBJ databases">
        <title>Sequencing the genomes of 1000 actinobacteria strains.</title>
        <authorList>
            <person name="Klenk H.-P."/>
        </authorList>
    </citation>
    <scope>NUCLEOTIDE SEQUENCE [LARGE SCALE GENOMIC DNA]</scope>
    <source>
        <strain evidence="4 6">DSM 44724</strain>
    </source>
</reference>
<protein>
    <submittedName>
        <fullName evidence="3">Helix-turn-helix transcriptional regulator</fullName>
    </submittedName>
    <submittedName>
        <fullName evidence="4">Transcriptional regulator with XRE-family HTH domain</fullName>
    </submittedName>
</protein>
<evidence type="ECO:0000313" key="4">
    <source>
        <dbReference type="EMBL" id="MDR7337480.1"/>
    </source>
</evidence>
<dbReference type="PANTHER" id="PTHR35010">
    <property type="entry name" value="BLL4672 PROTEIN-RELATED"/>
    <property type="match status" value="1"/>
</dbReference>
<name>A0A9X3PJB3_9ACTN</name>
<dbReference type="AlphaFoldDB" id="A0A9X3PJB3"/>
<dbReference type="PANTHER" id="PTHR35010:SF2">
    <property type="entry name" value="BLL4672 PROTEIN"/>
    <property type="match status" value="1"/>
</dbReference>
<dbReference type="SMART" id="SM00530">
    <property type="entry name" value="HTH_XRE"/>
    <property type="match status" value="1"/>
</dbReference>
<sequence>MIDRAGLAEFLRRRREALQPEDVGLPRGPRRRTNGLRREEVAALCHMSTDYYSRLERERGPQPSAQMLASIAQGLHLSLDERDHLFRLAGQNPPARSGSGEHIGPGLLRVLDRLGDTPAEIVTELGETLRQNALGVALHGDLTRYTGPSRSLGYRWFTDPATRARYAKEEHAFMTRMYASGLREIATLRGPGSRAAGMVELLLDESEEFARAWNAHEIGIKPHDTKHFVHPEVGALELACQRLVDPGQAHALLVYTATPGTESAEKLHLLSVIGATGRRVASTTGRDARERSPEAASQPGVRAALEVERPSFRATGVQLYNLIARLHRGTDDERFRADLDLRVPVQQRQGHTAGVDGRRLFLCEGFRVKFGALIVRNAEVHSPVDRVFAVHVKRAGVKVCVVAEHGADRMAR</sequence>
<organism evidence="3 5">
    <name type="scientific">Glycomyces lechevalierae</name>
    <dbReference type="NCBI Taxonomy" id="256034"/>
    <lineage>
        <taxon>Bacteria</taxon>
        <taxon>Bacillati</taxon>
        <taxon>Actinomycetota</taxon>
        <taxon>Actinomycetes</taxon>
        <taxon>Glycomycetales</taxon>
        <taxon>Glycomycetaceae</taxon>
        <taxon>Glycomyces</taxon>
    </lineage>
</organism>
<evidence type="ECO:0000313" key="6">
    <source>
        <dbReference type="Proteomes" id="UP001183604"/>
    </source>
</evidence>
<dbReference type="CDD" id="cd00093">
    <property type="entry name" value="HTH_XRE"/>
    <property type="match status" value="1"/>
</dbReference>
<accession>A0A9X3PJB3</accession>
<dbReference type="Gene3D" id="1.10.260.40">
    <property type="entry name" value="lambda repressor-like DNA-binding domains"/>
    <property type="match status" value="1"/>
</dbReference>
<dbReference type="InterPro" id="IPR001387">
    <property type="entry name" value="Cro/C1-type_HTH"/>
</dbReference>
<gene>
    <name evidence="4" type="ORF">J2S69_001199</name>
    <name evidence="3" type="ORF">O2L01_08740</name>
</gene>
<dbReference type="EMBL" id="JAVDYD010000001">
    <property type="protein sequence ID" value="MDR7337480.1"/>
    <property type="molecule type" value="Genomic_DNA"/>
</dbReference>
<feature type="domain" description="HTH cro/C1-type" evidence="2">
    <location>
        <begin position="34"/>
        <end position="82"/>
    </location>
</feature>
<evidence type="ECO:0000259" key="2">
    <source>
        <dbReference type="PROSITE" id="PS50943"/>
    </source>
</evidence>
<dbReference type="Pfam" id="PF17765">
    <property type="entry name" value="MLTR_LBD"/>
    <property type="match status" value="1"/>
</dbReference>
<reference evidence="3" key="1">
    <citation type="submission" date="2022-12" db="EMBL/GenBank/DDBJ databases">
        <title>Gycomyces niveus sp.nov., a novel actinomycete isolated from soil in Shouguang.</title>
        <authorList>
            <person name="Yang X."/>
        </authorList>
    </citation>
    <scope>NUCLEOTIDE SEQUENCE</scope>
    <source>
        <strain evidence="3">DSM 44724</strain>
    </source>
</reference>
<comment type="caution">
    <text evidence="3">The sequence shown here is derived from an EMBL/GenBank/DDBJ whole genome shotgun (WGS) entry which is preliminary data.</text>
</comment>
<evidence type="ECO:0000313" key="3">
    <source>
        <dbReference type="EMBL" id="MDA1385069.1"/>
    </source>
</evidence>
<evidence type="ECO:0000313" key="5">
    <source>
        <dbReference type="Proteomes" id="UP001145799"/>
    </source>
</evidence>
<dbReference type="InterPro" id="IPR041413">
    <property type="entry name" value="MLTR_LBD"/>
</dbReference>
<dbReference type="EMBL" id="JAPZVQ010000003">
    <property type="protein sequence ID" value="MDA1385069.1"/>
    <property type="molecule type" value="Genomic_DNA"/>
</dbReference>
<evidence type="ECO:0000256" key="1">
    <source>
        <dbReference type="SAM" id="MobiDB-lite"/>
    </source>
</evidence>
<dbReference type="Proteomes" id="UP001145799">
    <property type="component" value="Unassembled WGS sequence"/>
</dbReference>
<dbReference type="SUPFAM" id="SSF47413">
    <property type="entry name" value="lambda repressor-like DNA-binding domains"/>
    <property type="match status" value="1"/>
</dbReference>
<dbReference type="Proteomes" id="UP001183604">
    <property type="component" value="Unassembled WGS sequence"/>
</dbReference>
<keyword evidence="6" id="KW-1185">Reference proteome</keyword>
<dbReference type="InterPro" id="IPR010982">
    <property type="entry name" value="Lambda_DNA-bd_dom_sf"/>
</dbReference>
<proteinExistence type="predicted"/>
<feature type="region of interest" description="Disordered" evidence="1">
    <location>
        <begin position="281"/>
        <end position="300"/>
    </location>
</feature>
<dbReference type="GO" id="GO:0003677">
    <property type="term" value="F:DNA binding"/>
    <property type="evidence" value="ECO:0007669"/>
    <property type="project" value="InterPro"/>
</dbReference>
<dbReference type="Gene3D" id="3.30.450.180">
    <property type="match status" value="1"/>
</dbReference>